<evidence type="ECO:0000256" key="5">
    <source>
        <dbReference type="PIRNR" id="PIRNR005536"/>
    </source>
</evidence>
<dbReference type="GO" id="GO:0016052">
    <property type="term" value="P:carbohydrate catabolic process"/>
    <property type="evidence" value="ECO:0007669"/>
    <property type="project" value="InterPro"/>
</dbReference>
<keyword evidence="8" id="KW-1133">Transmembrane helix</keyword>
<dbReference type="PANTHER" id="PTHR43053:SF3">
    <property type="entry name" value="ALPHA-GALACTOSIDASE C-RELATED"/>
    <property type="match status" value="1"/>
</dbReference>
<comment type="similarity">
    <text evidence="5">Belongs to the glycosyl hydrolase.</text>
</comment>
<sequence length="766" mass="86396">MNAGMTKKIGIGTSKGPFCGDAMYGRRLRFILLLCMVLMSAFLPLFVRGQSNAALIHFDGRTQVFRIDAGDMSYVFGINEKKQLQAIYWGKCLSTADAFAMPHSDPGPSSFESSINTTQQEFVGWGGGLYVEPDLKVTFPDGNRDLVLEYVSHRIDGNQLTILLKDVSREVYVELQYHVDATTGILTRSAQVQNRTSVPLTVEEIASGTWNLPRGTDYRLRYLTGRWAGEWNLREQIIQPGKTILESRRGSTGAQNNPWFAIDRNGSNDQDHGDVWFGALGWSGSWQISIEQDAAQQVRVTGGPNQFDFGYRLSPGEHLQSPDFYAGYSHDGIGGASRLLHRFEISSILPHAPNPKLRPVLYNSWEATEFKVDEAGQEALAEKAASISVERFVVDDGWFGQRSTDRAGLGDWYVNPEKFPHGLRPLIDKVHSLGMDFGLWVEPEMVNPDSDLYRKHPDWVLNFTGRPRTEGRNQLMLNLAHPDVREYVFEFLDKLLRENDIAFLKWDYNRNWSEPGWPAVAPEDEKKVYIAYIQNLYSILDELRKKHPYVEIESCSGGGSRVDLGIMHYTDEVWPSDNTDGFDRLSIQDGFTYAYAPGVMMAWVTDSPTWVNQRTLSLEYRFLSSMQGSLGVGANLNNWKPEDFATAKKMVTQYKQIREIVQRGSLYRLISPQNGSEQSVTESVSKDQRHAVVFAFLHSSQMLYPFPRIYLRGLNTDAKYRIAALDGKLSAGLAAVASGAFWMQHGVDVDLRGDFQAAAFTLERVD</sequence>
<reference evidence="11 12" key="1">
    <citation type="submission" date="2020-07" db="EMBL/GenBank/DDBJ databases">
        <title>Genomic Encyclopedia of Type Strains, Phase IV (KMG-V): Genome sequencing to study the core and pangenomes of soil and plant-associated prokaryotes.</title>
        <authorList>
            <person name="Whitman W."/>
        </authorList>
    </citation>
    <scope>NUCLEOTIDE SEQUENCE [LARGE SCALE GENOMIC DNA]</scope>
    <source>
        <strain evidence="11 12">M8UP30</strain>
    </source>
</reference>
<keyword evidence="8" id="KW-0472">Membrane</keyword>
<keyword evidence="8" id="KW-0812">Transmembrane</keyword>
<name>A0A7Y9TA36_9BACT</name>
<feature type="active site" description="Proton donor" evidence="6">
    <location>
        <position position="577"/>
    </location>
</feature>
<keyword evidence="3 5" id="KW-0378">Hydrolase</keyword>
<dbReference type="PIRSF" id="PIRSF005536">
    <property type="entry name" value="Agal"/>
    <property type="match status" value="1"/>
</dbReference>
<comment type="caution">
    <text evidence="11">The sequence shown here is derived from an EMBL/GenBank/DDBJ whole genome shotgun (WGS) entry which is preliminary data.</text>
</comment>
<feature type="binding site" evidence="7">
    <location>
        <position position="472"/>
    </location>
    <ligand>
        <name>substrate</name>
    </ligand>
</feature>
<evidence type="ECO:0000313" key="11">
    <source>
        <dbReference type="EMBL" id="NYF51930.1"/>
    </source>
</evidence>
<feature type="binding site" evidence="7">
    <location>
        <begin position="505"/>
        <end position="509"/>
    </location>
    <ligand>
        <name>substrate</name>
    </ligand>
</feature>
<evidence type="ECO:0000256" key="6">
    <source>
        <dbReference type="PIRSR" id="PIRSR005536-1"/>
    </source>
</evidence>
<dbReference type="Pfam" id="PF16874">
    <property type="entry name" value="Glyco_hydro_36C"/>
    <property type="match status" value="1"/>
</dbReference>
<feature type="transmembrane region" description="Helical" evidence="8">
    <location>
        <begin position="30"/>
        <end position="47"/>
    </location>
</feature>
<dbReference type="InterPro" id="IPR017853">
    <property type="entry name" value="GH"/>
</dbReference>
<dbReference type="Proteomes" id="UP000534186">
    <property type="component" value="Unassembled WGS sequence"/>
</dbReference>
<feature type="active site" description="Nucleophile" evidence="6">
    <location>
        <position position="507"/>
    </location>
</feature>
<evidence type="ECO:0000256" key="7">
    <source>
        <dbReference type="PIRSR" id="PIRSR005536-2"/>
    </source>
</evidence>
<evidence type="ECO:0000256" key="1">
    <source>
        <dbReference type="ARBA" id="ARBA00001255"/>
    </source>
</evidence>
<proteinExistence type="inferred from homology"/>
<feature type="binding site" evidence="7">
    <location>
        <position position="227"/>
    </location>
    <ligand>
        <name>substrate</name>
    </ligand>
</feature>
<evidence type="ECO:0000259" key="9">
    <source>
        <dbReference type="Pfam" id="PF16874"/>
    </source>
</evidence>
<dbReference type="SUPFAM" id="SSF51445">
    <property type="entry name" value="(Trans)glycosidases"/>
    <property type="match status" value="1"/>
</dbReference>
<gene>
    <name evidence="11" type="ORF">HDF12_002295</name>
</gene>
<dbReference type="InterPro" id="IPR038417">
    <property type="entry name" value="Alpga-gal_N_sf"/>
</dbReference>
<dbReference type="PRINTS" id="PR00743">
    <property type="entry name" value="GLHYDRLASE36"/>
</dbReference>
<keyword evidence="4 5" id="KW-0326">Glycosidase</keyword>
<dbReference type="FunFam" id="3.20.20.70:FF:000118">
    <property type="entry name" value="Alpha-galactosidase"/>
    <property type="match status" value="1"/>
</dbReference>
<dbReference type="InterPro" id="IPR013785">
    <property type="entry name" value="Aldolase_TIM"/>
</dbReference>
<dbReference type="Pfam" id="PF16875">
    <property type="entry name" value="Glyco_hydro_36N"/>
    <property type="match status" value="1"/>
</dbReference>
<dbReference type="InterPro" id="IPR002252">
    <property type="entry name" value="Glyco_hydro_36"/>
</dbReference>
<dbReference type="Gene3D" id="2.70.98.60">
    <property type="entry name" value="alpha-galactosidase from lactobacil brevis"/>
    <property type="match status" value="1"/>
</dbReference>
<dbReference type="GO" id="GO:0004557">
    <property type="term" value="F:alpha-galactosidase activity"/>
    <property type="evidence" value="ECO:0007669"/>
    <property type="project" value="UniProtKB-UniRule"/>
</dbReference>
<dbReference type="EMBL" id="JACCCV010000001">
    <property type="protein sequence ID" value="NYF51930.1"/>
    <property type="molecule type" value="Genomic_DNA"/>
</dbReference>
<dbReference type="Gene3D" id="2.60.40.1180">
    <property type="entry name" value="Golgi alpha-mannosidase II"/>
    <property type="match status" value="1"/>
</dbReference>
<protein>
    <recommendedName>
        <fullName evidence="2 5">Alpha-galactosidase</fullName>
        <ecNumber evidence="2 5">3.2.1.22</ecNumber>
    </recommendedName>
</protein>
<feature type="domain" description="Glycosyl hydrolase family 36 N-terminal" evidence="10">
    <location>
        <begin position="83"/>
        <end position="313"/>
    </location>
</feature>
<dbReference type="Pfam" id="PF02065">
    <property type="entry name" value="Melibiase"/>
    <property type="match status" value="1"/>
</dbReference>
<dbReference type="InterPro" id="IPR031705">
    <property type="entry name" value="Glyco_hydro_36_C"/>
</dbReference>
<dbReference type="InterPro" id="IPR031704">
    <property type="entry name" value="Glyco_hydro_36_N"/>
</dbReference>
<evidence type="ECO:0000256" key="4">
    <source>
        <dbReference type="ARBA" id="ARBA00023295"/>
    </source>
</evidence>
<evidence type="ECO:0000256" key="8">
    <source>
        <dbReference type="SAM" id="Phobius"/>
    </source>
</evidence>
<dbReference type="AlphaFoldDB" id="A0A7Y9TA36"/>
<feature type="binding site" evidence="7">
    <location>
        <position position="555"/>
    </location>
    <ligand>
        <name>substrate</name>
    </ligand>
</feature>
<accession>A0A7Y9TA36</accession>
<evidence type="ECO:0000313" key="12">
    <source>
        <dbReference type="Proteomes" id="UP000534186"/>
    </source>
</evidence>
<organism evidence="11 12">
    <name type="scientific">Tunturiibacter lichenicola</name>
    <dbReference type="NCBI Taxonomy" id="2051959"/>
    <lineage>
        <taxon>Bacteria</taxon>
        <taxon>Pseudomonadati</taxon>
        <taxon>Acidobacteriota</taxon>
        <taxon>Terriglobia</taxon>
        <taxon>Terriglobales</taxon>
        <taxon>Acidobacteriaceae</taxon>
        <taxon>Tunturiibacter</taxon>
    </lineage>
</organism>
<evidence type="ECO:0000256" key="2">
    <source>
        <dbReference type="ARBA" id="ARBA00012755"/>
    </source>
</evidence>
<evidence type="ECO:0000256" key="3">
    <source>
        <dbReference type="ARBA" id="ARBA00022801"/>
    </source>
</evidence>
<feature type="domain" description="Glycosyl hydrolase family 36 C-terminal" evidence="9">
    <location>
        <begin position="679"/>
        <end position="762"/>
    </location>
</feature>
<feature type="binding site" evidence="7">
    <location>
        <begin position="395"/>
        <end position="396"/>
    </location>
    <ligand>
        <name>substrate</name>
    </ligand>
</feature>
<dbReference type="CDD" id="cd14791">
    <property type="entry name" value="GH36"/>
    <property type="match status" value="1"/>
</dbReference>
<dbReference type="EC" id="3.2.1.22" evidence="2 5"/>
<feature type="binding site" evidence="7">
    <location>
        <position position="577"/>
    </location>
    <ligand>
        <name>substrate</name>
    </ligand>
</feature>
<dbReference type="InterPro" id="IPR050985">
    <property type="entry name" value="Alpha-glycosidase_related"/>
</dbReference>
<comment type="catalytic activity">
    <reaction evidence="1 5">
        <text>Hydrolysis of terminal, non-reducing alpha-D-galactose residues in alpha-D-galactosides, including galactose oligosaccharides, galactomannans and galactolipids.</text>
        <dbReference type="EC" id="3.2.1.22"/>
    </reaction>
</comment>
<dbReference type="Gene3D" id="3.20.20.70">
    <property type="entry name" value="Aldolase class I"/>
    <property type="match status" value="1"/>
</dbReference>
<dbReference type="PANTHER" id="PTHR43053">
    <property type="entry name" value="GLYCOSIDASE FAMILY 31"/>
    <property type="match status" value="1"/>
</dbReference>
<dbReference type="InterPro" id="IPR013780">
    <property type="entry name" value="Glyco_hydro_b"/>
</dbReference>
<evidence type="ECO:0000259" key="10">
    <source>
        <dbReference type="Pfam" id="PF16875"/>
    </source>
</evidence>